<protein>
    <submittedName>
        <fullName evidence="6">Uncharacterized protein</fullName>
    </submittedName>
</protein>
<comment type="caution">
    <text evidence="6">The sequence shown here is derived from an EMBL/GenBank/DDBJ whole genome shotgun (WGS) entry which is preliminary data.</text>
</comment>
<feature type="transmembrane region" description="Helical" evidence="5">
    <location>
        <begin position="91"/>
        <end position="111"/>
    </location>
</feature>
<evidence type="ECO:0000256" key="5">
    <source>
        <dbReference type="SAM" id="Phobius"/>
    </source>
</evidence>
<dbReference type="GO" id="GO:0055085">
    <property type="term" value="P:transmembrane transport"/>
    <property type="evidence" value="ECO:0007669"/>
    <property type="project" value="InterPro"/>
</dbReference>
<evidence type="ECO:0000313" key="6">
    <source>
        <dbReference type="EMBL" id="KAK3358771.1"/>
    </source>
</evidence>
<keyword evidence="4 5" id="KW-0472">Membrane</keyword>
<evidence type="ECO:0000256" key="2">
    <source>
        <dbReference type="ARBA" id="ARBA00022692"/>
    </source>
</evidence>
<dbReference type="Pfam" id="PF03595">
    <property type="entry name" value="SLAC1"/>
    <property type="match status" value="1"/>
</dbReference>
<dbReference type="Proteomes" id="UP001275084">
    <property type="component" value="Unassembled WGS sequence"/>
</dbReference>
<evidence type="ECO:0000313" key="7">
    <source>
        <dbReference type="Proteomes" id="UP001275084"/>
    </source>
</evidence>
<organism evidence="6 7">
    <name type="scientific">Lasiosphaeria hispida</name>
    <dbReference type="NCBI Taxonomy" id="260671"/>
    <lineage>
        <taxon>Eukaryota</taxon>
        <taxon>Fungi</taxon>
        <taxon>Dikarya</taxon>
        <taxon>Ascomycota</taxon>
        <taxon>Pezizomycotina</taxon>
        <taxon>Sordariomycetes</taxon>
        <taxon>Sordariomycetidae</taxon>
        <taxon>Sordariales</taxon>
        <taxon>Lasiosphaeriaceae</taxon>
        <taxon>Lasiosphaeria</taxon>
    </lineage>
</organism>
<gene>
    <name evidence="6" type="ORF">B0T25DRAFT_531114</name>
</gene>
<dbReference type="Gene3D" id="1.50.10.150">
    <property type="entry name" value="Voltage-dependent anion channel"/>
    <property type="match status" value="1"/>
</dbReference>
<sequence>MPPRRPRAGGIMCLRWWPMSGGGSARRGCSSRCCTCWLCCCRVPGSAGRRPIALLISTVGVATVAVVGGLLVQKLAPGETIGLGLVGLEVVFAFCATGVALFMAAFVYAVLPHELLLVTGWPPEQTAAMFYLVGPFGQGASALQLLGDAETQDVNSQAVRAVSAGGTLPTRGAAQSLGVACILIALLEDGPHGTSLAE</sequence>
<evidence type="ECO:0000256" key="3">
    <source>
        <dbReference type="ARBA" id="ARBA00022989"/>
    </source>
</evidence>
<accession>A0AAJ0HNY2</accession>
<keyword evidence="3 5" id="KW-1133">Transmembrane helix</keyword>
<dbReference type="InterPro" id="IPR004695">
    <property type="entry name" value="SLAC1/Mae1/Ssu1/TehA"/>
</dbReference>
<dbReference type="AlphaFoldDB" id="A0AAJ0HNY2"/>
<keyword evidence="7" id="KW-1185">Reference proteome</keyword>
<reference evidence="6" key="2">
    <citation type="submission" date="2023-06" db="EMBL/GenBank/DDBJ databases">
        <authorList>
            <consortium name="Lawrence Berkeley National Laboratory"/>
            <person name="Haridas S."/>
            <person name="Hensen N."/>
            <person name="Bonometti L."/>
            <person name="Westerberg I."/>
            <person name="Brannstrom I.O."/>
            <person name="Guillou S."/>
            <person name="Cros-Aarteil S."/>
            <person name="Calhoun S."/>
            <person name="Kuo A."/>
            <person name="Mondo S."/>
            <person name="Pangilinan J."/>
            <person name="Riley R."/>
            <person name="Labutti K."/>
            <person name="Andreopoulos B."/>
            <person name="Lipzen A."/>
            <person name="Chen C."/>
            <person name="Yanf M."/>
            <person name="Daum C."/>
            <person name="Ng V."/>
            <person name="Clum A."/>
            <person name="Steindorff A."/>
            <person name="Ohm R."/>
            <person name="Martin F."/>
            <person name="Silar P."/>
            <person name="Natvig D."/>
            <person name="Lalanne C."/>
            <person name="Gautier V."/>
            <person name="Ament-Velasquez S.L."/>
            <person name="Kruys A."/>
            <person name="Hutchinson M.I."/>
            <person name="Powell A.J."/>
            <person name="Barry K."/>
            <person name="Miller A.N."/>
            <person name="Grigoriev I.V."/>
            <person name="Debuchy R."/>
            <person name="Gladieux P."/>
            <person name="Thoren M.H."/>
            <person name="Johannesson H."/>
        </authorList>
    </citation>
    <scope>NUCLEOTIDE SEQUENCE</scope>
    <source>
        <strain evidence="6">CBS 955.72</strain>
    </source>
</reference>
<reference evidence="6" key="1">
    <citation type="journal article" date="2023" name="Mol. Phylogenet. Evol.">
        <title>Genome-scale phylogeny and comparative genomics of the fungal order Sordariales.</title>
        <authorList>
            <person name="Hensen N."/>
            <person name="Bonometti L."/>
            <person name="Westerberg I."/>
            <person name="Brannstrom I.O."/>
            <person name="Guillou S."/>
            <person name="Cros-Aarteil S."/>
            <person name="Calhoun S."/>
            <person name="Haridas S."/>
            <person name="Kuo A."/>
            <person name="Mondo S."/>
            <person name="Pangilinan J."/>
            <person name="Riley R."/>
            <person name="LaButti K."/>
            <person name="Andreopoulos B."/>
            <person name="Lipzen A."/>
            <person name="Chen C."/>
            <person name="Yan M."/>
            <person name="Daum C."/>
            <person name="Ng V."/>
            <person name="Clum A."/>
            <person name="Steindorff A."/>
            <person name="Ohm R.A."/>
            <person name="Martin F."/>
            <person name="Silar P."/>
            <person name="Natvig D.O."/>
            <person name="Lalanne C."/>
            <person name="Gautier V."/>
            <person name="Ament-Velasquez S.L."/>
            <person name="Kruys A."/>
            <person name="Hutchinson M.I."/>
            <person name="Powell A.J."/>
            <person name="Barry K."/>
            <person name="Miller A.N."/>
            <person name="Grigoriev I.V."/>
            <person name="Debuchy R."/>
            <person name="Gladieux P."/>
            <person name="Hiltunen Thoren M."/>
            <person name="Johannesson H."/>
        </authorList>
    </citation>
    <scope>NUCLEOTIDE SEQUENCE</scope>
    <source>
        <strain evidence="6">CBS 955.72</strain>
    </source>
</reference>
<evidence type="ECO:0000256" key="1">
    <source>
        <dbReference type="ARBA" id="ARBA00004141"/>
    </source>
</evidence>
<dbReference type="InterPro" id="IPR038665">
    <property type="entry name" value="Voltage-dep_anion_channel_sf"/>
</dbReference>
<dbReference type="EMBL" id="JAUIQD010000002">
    <property type="protein sequence ID" value="KAK3358771.1"/>
    <property type="molecule type" value="Genomic_DNA"/>
</dbReference>
<evidence type="ECO:0000256" key="4">
    <source>
        <dbReference type="ARBA" id="ARBA00023136"/>
    </source>
</evidence>
<comment type="subcellular location">
    <subcellularLocation>
        <location evidence="1">Membrane</location>
        <topology evidence="1">Multi-pass membrane protein</topology>
    </subcellularLocation>
</comment>
<name>A0AAJ0HNY2_9PEZI</name>
<keyword evidence="2 5" id="KW-0812">Transmembrane</keyword>
<dbReference type="GO" id="GO:0016020">
    <property type="term" value="C:membrane"/>
    <property type="evidence" value="ECO:0007669"/>
    <property type="project" value="UniProtKB-SubCell"/>
</dbReference>
<proteinExistence type="predicted"/>
<feature type="transmembrane region" description="Helical" evidence="5">
    <location>
        <begin position="52"/>
        <end position="71"/>
    </location>
</feature>